<dbReference type="Proteomes" id="UP001497480">
    <property type="component" value="Unassembled WGS sequence"/>
</dbReference>
<dbReference type="SUPFAM" id="SSF74650">
    <property type="entry name" value="Galactose mutarotase-like"/>
    <property type="match status" value="1"/>
</dbReference>
<evidence type="ECO:0000313" key="1">
    <source>
        <dbReference type="EMBL" id="CAL0331560.1"/>
    </source>
</evidence>
<sequence length="143" mass="16423">MKNHLCSFNYMAISDTRQRNMPSASERAKGQKLAYPEAIRITNSSNPQFVGEVDDKYQYSCENQDNILQGWIAHYSKQTVGIWMITPSNEFRNGGPVHQDLTSHVGPTLLNVSSSSLFRNLLCIWNNILLIYHYIINLRVILF</sequence>
<dbReference type="InterPro" id="IPR011013">
    <property type="entry name" value="Gal_mutarotase_sf_dom"/>
</dbReference>
<accession>A0AAV1YCM3</accession>
<dbReference type="Gene3D" id="2.70.98.10">
    <property type="match status" value="1"/>
</dbReference>
<dbReference type="InterPro" id="IPR010325">
    <property type="entry name" value="Rhamnogal_lyase"/>
</dbReference>
<dbReference type="GO" id="GO:0003824">
    <property type="term" value="F:catalytic activity"/>
    <property type="evidence" value="ECO:0007669"/>
    <property type="project" value="InterPro"/>
</dbReference>
<dbReference type="EMBL" id="CAXHTB010000023">
    <property type="protein sequence ID" value="CAL0331560.1"/>
    <property type="molecule type" value="Genomic_DNA"/>
</dbReference>
<organism evidence="1 2">
    <name type="scientific">Lupinus luteus</name>
    <name type="common">European yellow lupine</name>
    <dbReference type="NCBI Taxonomy" id="3873"/>
    <lineage>
        <taxon>Eukaryota</taxon>
        <taxon>Viridiplantae</taxon>
        <taxon>Streptophyta</taxon>
        <taxon>Embryophyta</taxon>
        <taxon>Tracheophyta</taxon>
        <taxon>Spermatophyta</taxon>
        <taxon>Magnoliopsida</taxon>
        <taxon>eudicotyledons</taxon>
        <taxon>Gunneridae</taxon>
        <taxon>Pentapetalae</taxon>
        <taxon>rosids</taxon>
        <taxon>fabids</taxon>
        <taxon>Fabales</taxon>
        <taxon>Fabaceae</taxon>
        <taxon>Papilionoideae</taxon>
        <taxon>50 kb inversion clade</taxon>
        <taxon>genistoids sensu lato</taxon>
        <taxon>core genistoids</taxon>
        <taxon>Genisteae</taxon>
        <taxon>Lupinus</taxon>
    </lineage>
</organism>
<reference evidence="1 2" key="1">
    <citation type="submission" date="2024-03" db="EMBL/GenBank/DDBJ databases">
        <authorList>
            <person name="Martinez-Hernandez J."/>
        </authorList>
    </citation>
    <scope>NUCLEOTIDE SEQUENCE [LARGE SCALE GENOMIC DNA]</scope>
</reference>
<comment type="caution">
    <text evidence="1">The sequence shown here is derived from an EMBL/GenBank/DDBJ whole genome shotgun (WGS) entry which is preliminary data.</text>
</comment>
<dbReference type="PANTHER" id="PTHR32018:SF6">
    <property type="entry name" value="RHAMNOGALACTURONAN ENDOLYASE"/>
    <property type="match status" value="1"/>
</dbReference>
<proteinExistence type="predicted"/>
<evidence type="ECO:0000313" key="2">
    <source>
        <dbReference type="Proteomes" id="UP001497480"/>
    </source>
</evidence>
<evidence type="ECO:0008006" key="3">
    <source>
        <dbReference type="Google" id="ProtNLM"/>
    </source>
</evidence>
<keyword evidence="2" id="KW-1185">Reference proteome</keyword>
<name>A0AAV1YCM3_LUPLU</name>
<dbReference type="GO" id="GO:0030246">
    <property type="term" value="F:carbohydrate binding"/>
    <property type="evidence" value="ECO:0007669"/>
    <property type="project" value="InterPro"/>
</dbReference>
<dbReference type="InterPro" id="IPR014718">
    <property type="entry name" value="GH-type_carb-bd"/>
</dbReference>
<dbReference type="AlphaFoldDB" id="A0AAV1YCM3"/>
<dbReference type="Pfam" id="PF06045">
    <property type="entry name" value="Rhamnogal_lyase"/>
    <property type="match status" value="1"/>
</dbReference>
<dbReference type="GO" id="GO:0005975">
    <property type="term" value="P:carbohydrate metabolic process"/>
    <property type="evidence" value="ECO:0007669"/>
    <property type="project" value="InterPro"/>
</dbReference>
<dbReference type="PANTHER" id="PTHR32018">
    <property type="entry name" value="RHAMNOGALACTURONATE LYASE FAMILY PROTEIN"/>
    <property type="match status" value="1"/>
</dbReference>
<gene>
    <name evidence="1" type="ORF">LLUT_LOCUS32620</name>
</gene>
<dbReference type="InterPro" id="IPR051850">
    <property type="entry name" value="Polysacch_Lyase_4"/>
</dbReference>
<protein>
    <recommendedName>
        <fullName evidence="3">Neprosin domain-containing protein</fullName>
    </recommendedName>
</protein>